<dbReference type="GO" id="GO:0005886">
    <property type="term" value="C:plasma membrane"/>
    <property type="evidence" value="ECO:0007669"/>
    <property type="project" value="UniProtKB-SubCell"/>
</dbReference>
<keyword evidence="5 10" id="KW-0145">Chemotaxis</keyword>
<feature type="transmembrane region" description="Helical" evidence="10">
    <location>
        <begin position="17"/>
        <end position="39"/>
    </location>
</feature>
<proteinExistence type="inferred from homology"/>
<evidence type="ECO:0000256" key="5">
    <source>
        <dbReference type="ARBA" id="ARBA00022500"/>
    </source>
</evidence>
<dbReference type="Proteomes" id="UP000065641">
    <property type="component" value="Chromosome"/>
</dbReference>
<evidence type="ECO:0000313" key="11">
    <source>
        <dbReference type="EMBL" id="ALO46334.1"/>
    </source>
</evidence>
<dbReference type="PANTHER" id="PTHR35091">
    <property type="entry name" value="FLAGELLAR PROTEIN FLIL"/>
    <property type="match status" value="1"/>
</dbReference>
<comment type="similarity">
    <text evidence="3 10">Belongs to the FliL family.</text>
</comment>
<evidence type="ECO:0000256" key="7">
    <source>
        <dbReference type="ARBA" id="ARBA00022779"/>
    </source>
</evidence>
<dbReference type="InterPro" id="IPR005503">
    <property type="entry name" value="FliL"/>
</dbReference>
<keyword evidence="11" id="KW-0969">Cilium</keyword>
<evidence type="ECO:0000256" key="1">
    <source>
        <dbReference type="ARBA" id="ARBA00002254"/>
    </source>
</evidence>
<accession>A0A0S2KDY4</accession>
<reference evidence="11 12" key="1">
    <citation type="submission" date="2015-11" db="EMBL/GenBank/DDBJ databases">
        <authorList>
            <person name="Zhang Y."/>
            <person name="Guo Z."/>
        </authorList>
    </citation>
    <scope>NUCLEOTIDE SEQUENCE [LARGE SCALE GENOMIC DNA]</scope>
    <source>
        <strain evidence="11 12">KCTC 32221</strain>
    </source>
</reference>
<dbReference type="RefSeq" id="WP_058021779.1">
    <property type="nucleotide sequence ID" value="NZ_CP013189.1"/>
</dbReference>
<sequence>MADDNSTGSKNGGSMKLVFIIAIALLVLGGGGAGAWFFLMSGNDAGQAASSEPAAPVQQPAQYLQLSPAFVVNFPHQGRQRFMQADISVMSRDAQALAAISQHMPVVRHALNNLFSAQLVLVFENPAGIENLRQLATEEVNQVLEREIGRPGIEEVLFTSFVMQ</sequence>
<protein>
    <recommendedName>
        <fullName evidence="10">Flagellar protein FliL</fullName>
    </recommendedName>
</protein>
<dbReference type="STRING" id="1249552.PS2015_1682"/>
<dbReference type="GO" id="GO:0009425">
    <property type="term" value="C:bacterial-type flagellum basal body"/>
    <property type="evidence" value="ECO:0007669"/>
    <property type="project" value="InterPro"/>
</dbReference>
<evidence type="ECO:0000256" key="4">
    <source>
        <dbReference type="ARBA" id="ARBA00022475"/>
    </source>
</evidence>
<dbReference type="EMBL" id="CP013189">
    <property type="protein sequence ID" value="ALO46334.1"/>
    <property type="molecule type" value="Genomic_DNA"/>
</dbReference>
<evidence type="ECO:0000256" key="6">
    <source>
        <dbReference type="ARBA" id="ARBA00022692"/>
    </source>
</evidence>
<dbReference type="Pfam" id="PF03748">
    <property type="entry name" value="FliL"/>
    <property type="match status" value="1"/>
</dbReference>
<keyword evidence="11" id="KW-0282">Flagellum</keyword>
<evidence type="ECO:0000256" key="9">
    <source>
        <dbReference type="ARBA" id="ARBA00023136"/>
    </source>
</evidence>
<keyword evidence="9 10" id="KW-0472">Membrane</keyword>
<evidence type="ECO:0000256" key="2">
    <source>
        <dbReference type="ARBA" id="ARBA00004162"/>
    </source>
</evidence>
<name>A0A0S2KDY4_9GAMM</name>
<keyword evidence="11" id="KW-0966">Cell projection</keyword>
<dbReference type="AlphaFoldDB" id="A0A0S2KDY4"/>
<dbReference type="KEGG" id="pspi:PS2015_1682"/>
<dbReference type="GO" id="GO:0071978">
    <property type="term" value="P:bacterial-type flagellum-dependent swarming motility"/>
    <property type="evidence" value="ECO:0007669"/>
    <property type="project" value="TreeGrafter"/>
</dbReference>
<keyword evidence="10" id="KW-0997">Cell inner membrane</keyword>
<keyword evidence="7 10" id="KW-0283">Flagellar rotation</keyword>
<dbReference type="OrthoDB" id="5616092at2"/>
<comment type="function">
    <text evidence="1 10">Controls the rotational direction of flagella during chemotaxis.</text>
</comment>
<keyword evidence="8 10" id="KW-1133">Transmembrane helix</keyword>
<keyword evidence="12" id="KW-1185">Reference proteome</keyword>
<comment type="subcellular location">
    <subcellularLocation>
        <location evidence="10">Cell inner membrane</location>
    </subcellularLocation>
    <subcellularLocation>
        <location evidence="2">Cell membrane</location>
        <topology evidence="2">Single-pass membrane protein</topology>
    </subcellularLocation>
</comment>
<dbReference type="PANTHER" id="PTHR35091:SF2">
    <property type="entry name" value="FLAGELLAR PROTEIN FLIL"/>
    <property type="match status" value="1"/>
</dbReference>
<keyword evidence="4" id="KW-1003">Cell membrane</keyword>
<dbReference type="GO" id="GO:0006935">
    <property type="term" value="P:chemotaxis"/>
    <property type="evidence" value="ECO:0007669"/>
    <property type="project" value="UniProtKB-KW"/>
</dbReference>
<evidence type="ECO:0000256" key="8">
    <source>
        <dbReference type="ARBA" id="ARBA00022989"/>
    </source>
</evidence>
<evidence type="ECO:0000256" key="3">
    <source>
        <dbReference type="ARBA" id="ARBA00008281"/>
    </source>
</evidence>
<dbReference type="PATRIC" id="fig|1249552.3.peg.1687"/>
<evidence type="ECO:0000313" key="12">
    <source>
        <dbReference type="Proteomes" id="UP000065641"/>
    </source>
</evidence>
<evidence type="ECO:0000256" key="10">
    <source>
        <dbReference type="RuleBase" id="RU364125"/>
    </source>
</evidence>
<organism evidence="11 12">
    <name type="scientific">Pseudohongiella spirulinae</name>
    <dbReference type="NCBI Taxonomy" id="1249552"/>
    <lineage>
        <taxon>Bacteria</taxon>
        <taxon>Pseudomonadati</taxon>
        <taxon>Pseudomonadota</taxon>
        <taxon>Gammaproteobacteria</taxon>
        <taxon>Pseudomonadales</taxon>
        <taxon>Pseudohongiellaceae</taxon>
        <taxon>Pseudohongiella</taxon>
    </lineage>
</organism>
<keyword evidence="6 10" id="KW-0812">Transmembrane</keyword>
<gene>
    <name evidence="11" type="ORF">PS2015_1682</name>
</gene>